<dbReference type="GO" id="GO:0005524">
    <property type="term" value="F:ATP binding"/>
    <property type="evidence" value="ECO:0007669"/>
    <property type="project" value="UniProtKB-KW"/>
</dbReference>
<dbReference type="FunFam" id="1.20.1560.10:FF:000013">
    <property type="entry name" value="ABC transporter C family member 2"/>
    <property type="match status" value="1"/>
</dbReference>
<dbReference type="InterPro" id="IPR011527">
    <property type="entry name" value="ABC1_TM_dom"/>
</dbReference>
<dbReference type="PROSITE" id="PS00211">
    <property type="entry name" value="ABC_TRANSPORTER_1"/>
    <property type="match status" value="2"/>
</dbReference>
<feature type="domain" description="ABC transporter" evidence="12">
    <location>
        <begin position="618"/>
        <end position="850"/>
    </location>
</feature>
<dbReference type="SMART" id="SM00382">
    <property type="entry name" value="AAA"/>
    <property type="match status" value="2"/>
</dbReference>
<organism evidence="14 15">
    <name type="scientific">Leptotrombidium deliense</name>
    <dbReference type="NCBI Taxonomy" id="299467"/>
    <lineage>
        <taxon>Eukaryota</taxon>
        <taxon>Metazoa</taxon>
        <taxon>Ecdysozoa</taxon>
        <taxon>Arthropoda</taxon>
        <taxon>Chelicerata</taxon>
        <taxon>Arachnida</taxon>
        <taxon>Acari</taxon>
        <taxon>Acariformes</taxon>
        <taxon>Trombidiformes</taxon>
        <taxon>Prostigmata</taxon>
        <taxon>Anystina</taxon>
        <taxon>Parasitengona</taxon>
        <taxon>Trombiculoidea</taxon>
        <taxon>Trombiculidae</taxon>
        <taxon>Leptotrombidium</taxon>
    </lineage>
</organism>
<evidence type="ECO:0000256" key="5">
    <source>
        <dbReference type="ARBA" id="ARBA00022737"/>
    </source>
</evidence>
<evidence type="ECO:0000256" key="11">
    <source>
        <dbReference type="SAM" id="Phobius"/>
    </source>
</evidence>
<name>A0A443S5L2_9ACAR</name>
<dbReference type="Pfam" id="PF00664">
    <property type="entry name" value="ABC_membrane"/>
    <property type="match status" value="1"/>
</dbReference>
<evidence type="ECO:0000259" key="13">
    <source>
        <dbReference type="PROSITE" id="PS50929"/>
    </source>
</evidence>
<keyword evidence="7" id="KW-0067">ATP-binding</keyword>
<dbReference type="InterPro" id="IPR050173">
    <property type="entry name" value="ABC_transporter_C-like"/>
</dbReference>
<dbReference type="Pfam" id="PF00005">
    <property type="entry name" value="ABC_tran"/>
    <property type="match status" value="2"/>
</dbReference>
<feature type="transmembrane region" description="Helical" evidence="11">
    <location>
        <begin position="523"/>
        <end position="544"/>
    </location>
</feature>
<keyword evidence="4 11" id="KW-0812">Transmembrane</keyword>
<reference evidence="14 15" key="1">
    <citation type="journal article" date="2018" name="Gigascience">
        <title>Genomes of trombidid mites reveal novel predicted allergens and laterally-transferred genes associated with secondary metabolism.</title>
        <authorList>
            <person name="Dong X."/>
            <person name="Chaisiri K."/>
            <person name="Xia D."/>
            <person name="Armstrong S.D."/>
            <person name="Fang Y."/>
            <person name="Donnelly M.J."/>
            <person name="Kadowaki T."/>
            <person name="McGarry J.W."/>
            <person name="Darby A.C."/>
            <person name="Makepeace B.L."/>
        </authorList>
    </citation>
    <scope>NUCLEOTIDE SEQUENCE [LARGE SCALE GENOMIC DNA]</scope>
    <source>
        <strain evidence="14">UoL-UT</strain>
    </source>
</reference>
<evidence type="ECO:0000256" key="7">
    <source>
        <dbReference type="ARBA" id="ARBA00022840"/>
    </source>
</evidence>
<dbReference type="InterPro" id="IPR017871">
    <property type="entry name" value="ABC_transporter-like_CS"/>
</dbReference>
<dbReference type="PROSITE" id="PS50893">
    <property type="entry name" value="ABC_TRANSPORTER_2"/>
    <property type="match status" value="2"/>
</dbReference>
<dbReference type="CDD" id="cd03250">
    <property type="entry name" value="ABCC_MRP_domain1"/>
    <property type="match status" value="1"/>
</dbReference>
<evidence type="ECO:0000256" key="4">
    <source>
        <dbReference type="ARBA" id="ARBA00022692"/>
    </source>
</evidence>
<keyword evidence="15" id="KW-1185">Reference proteome</keyword>
<dbReference type="SUPFAM" id="SSF52540">
    <property type="entry name" value="P-loop containing nucleoside triphosphate hydrolases"/>
    <property type="match status" value="2"/>
</dbReference>
<sequence length="874" mass="98083">ESDFLALKDINLRIEPGELIIIVGPVGSGKTCLLMALLNEVEKVSGNCMITGKTSYTPQEAWCFNGSVKSNIIFGRGMQQNKYDQVIDVCCLPKDLESFAFGDETLIGEKGITLSGGQKARISLARAVYDDADFYIFDDPLSAVDSEVANHIFQKCIQEYLNGKTRILVTHNLQFLNKADKVVVMKDGICLAFGTPQQLVNSGIDLTSIIRHKDKNVELNESDYEVNKSDKQNEMSEKSKEEKSFARQERKQESSTTGSLQMKVHIEYFKAGTNLLLTFLAISGSLFSQIIFQFVDYWLALWMDNTKQTVLIANNDTVVSGSIFVSNDETRNVTFYAILMLFLLIGYTTRFWSLISIGLRAAANLHNKIFQRLLRSPISFFENNPKGRILNRFTGDVGQLDQRIPMTVVSINTYKSFSLKAIGTVIGTVIVTCVVNKYLIVICAVLIGVSIPLRKYYLRSVRNVKRYEAITRSPVFSCVSTTFDGLTCIRAFKLEAKCETQFQRYLNDNNACRFLLQALSRSFGFCCSSFQLLFYCLLTTIVSISLKSTVTGGEVGLLLSSALILLNAFQMCLRNLSEYETNMISAERVLEYTRLPSEAALFDESSKPKNEWPMSGSIVFNHVYLSYLDGQPILRDLCFTIESGSKIGVVGRTGAGKSSIVNALFRLVEFEGLITIDGVDIKKLGLNDLRKKLSIIPQDPIMFQGTIRSNIDPNNEYSDEMIWKTLHSVQLGDVFKAIPGDINATLIENGSNLSLGQRQLICMVRSLLKQNKILIMDEATANIDHETDNLIQNAIKECLHHCTVLTIAHRLNTVIEMDKIMVIDDGQILEFDVPYVLLNKEESHLKKMVSQLGDRSAHLYAIAKTRFEHLKNFN</sequence>
<dbReference type="PANTHER" id="PTHR24223">
    <property type="entry name" value="ATP-BINDING CASSETTE SUB-FAMILY C"/>
    <property type="match status" value="1"/>
</dbReference>
<dbReference type="OrthoDB" id="6510208at2759"/>
<dbReference type="Gene3D" id="1.20.1560.10">
    <property type="entry name" value="ABC transporter type 1, transmembrane domain"/>
    <property type="match status" value="1"/>
</dbReference>
<dbReference type="GO" id="GO:0016020">
    <property type="term" value="C:membrane"/>
    <property type="evidence" value="ECO:0007669"/>
    <property type="project" value="UniProtKB-SubCell"/>
</dbReference>
<dbReference type="CDD" id="cd03244">
    <property type="entry name" value="ABCC_MRP_domain2"/>
    <property type="match status" value="1"/>
</dbReference>
<dbReference type="AlphaFoldDB" id="A0A443S5L2"/>
<dbReference type="EMBL" id="NCKV01007932">
    <property type="protein sequence ID" value="RWS22774.1"/>
    <property type="molecule type" value="Genomic_DNA"/>
</dbReference>
<dbReference type="Proteomes" id="UP000288716">
    <property type="component" value="Unassembled WGS sequence"/>
</dbReference>
<evidence type="ECO:0000259" key="12">
    <source>
        <dbReference type="PROSITE" id="PS50893"/>
    </source>
</evidence>
<evidence type="ECO:0000256" key="3">
    <source>
        <dbReference type="ARBA" id="ARBA00022448"/>
    </source>
</evidence>
<evidence type="ECO:0000256" key="6">
    <source>
        <dbReference type="ARBA" id="ARBA00022741"/>
    </source>
</evidence>
<comment type="similarity">
    <text evidence="2">Belongs to the ABC transporter superfamily. ABCC family. Conjugate transporter (TC 3.A.1.208) subfamily.</text>
</comment>
<dbReference type="Gene3D" id="3.40.50.300">
    <property type="entry name" value="P-loop containing nucleotide triphosphate hydrolases"/>
    <property type="match status" value="2"/>
</dbReference>
<feature type="domain" description="ABC transporter" evidence="12">
    <location>
        <begin position="1"/>
        <end position="212"/>
    </location>
</feature>
<dbReference type="VEuPathDB" id="VectorBase:LDEU009266"/>
<evidence type="ECO:0000313" key="15">
    <source>
        <dbReference type="Proteomes" id="UP000288716"/>
    </source>
</evidence>
<feature type="compositionally biased region" description="Basic and acidic residues" evidence="10">
    <location>
        <begin position="225"/>
        <end position="253"/>
    </location>
</feature>
<feature type="domain" description="ABC transmembrane type-1" evidence="13">
    <location>
        <begin position="279"/>
        <end position="581"/>
    </location>
</feature>
<dbReference type="InterPro" id="IPR003593">
    <property type="entry name" value="AAA+_ATPase"/>
</dbReference>
<comment type="subcellular location">
    <subcellularLocation>
        <location evidence="1">Membrane</location>
        <topology evidence="1">Multi-pass membrane protein</topology>
    </subcellularLocation>
</comment>
<gene>
    <name evidence="14" type="ORF">B4U80_08455</name>
</gene>
<feature type="non-terminal residue" evidence="14">
    <location>
        <position position="1"/>
    </location>
</feature>
<feature type="transmembrane region" description="Helical" evidence="11">
    <location>
        <begin position="275"/>
        <end position="295"/>
    </location>
</feature>
<evidence type="ECO:0000256" key="2">
    <source>
        <dbReference type="ARBA" id="ARBA00009726"/>
    </source>
</evidence>
<dbReference type="GO" id="GO:0016887">
    <property type="term" value="F:ATP hydrolysis activity"/>
    <property type="evidence" value="ECO:0007669"/>
    <property type="project" value="InterPro"/>
</dbReference>
<evidence type="ECO:0000256" key="1">
    <source>
        <dbReference type="ARBA" id="ARBA00004141"/>
    </source>
</evidence>
<feature type="transmembrane region" description="Helical" evidence="11">
    <location>
        <begin position="333"/>
        <end position="352"/>
    </location>
</feature>
<keyword evidence="3" id="KW-0813">Transport</keyword>
<keyword evidence="9 11" id="KW-0472">Membrane</keyword>
<comment type="caution">
    <text evidence="14">The sequence shown here is derived from an EMBL/GenBank/DDBJ whole genome shotgun (WGS) entry which is preliminary data.</text>
</comment>
<keyword evidence="6" id="KW-0547">Nucleotide-binding</keyword>
<dbReference type="InterPro" id="IPR036640">
    <property type="entry name" value="ABC1_TM_sf"/>
</dbReference>
<keyword evidence="8 11" id="KW-1133">Transmembrane helix</keyword>
<dbReference type="InterPro" id="IPR027417">
    <property type="entry name" value="P-loop_NTPase"/>
</dbReference>
<dbReference type="PROSITE" id="PS50929">
    <property type="entry name" value="ABC_TM1F"/>
    <property type="match status" value="1"/>
</dbReference>
<dbReference type="STRING" id="299467.A0A443S5L2"/>
<evidence type="ECO:0000313" key="14">
    <source>
        <dbReference type="EMBL" id="RWS22774.1"/>
    </source>
</evidence>
<dbReference type="CDD" id="cd18580">
    <property type="entry name" value="ABC_6TM_ABCC_D2"/>
    <property type="match status" value="1"/>
</dbReference>
<feature type="transmembrane region" description="Helical" evidence="11">
    <location>
        <begin position="438"/>
        <end position="457"/>
    </location>
</feature>
<proteinExistence type="inferred from homology"/>
<dbReference type="FunFam" id="3.40.50.300:FF:000163">
    <property type="entry name" value="Multidrug resistance-associated protein member 4"/>
    <property type="match status" value="1"/>
</dbReference>
<dbReference type="GO" id="GO:0140359">
    <property type="term" value="F:ABC-type transporter activity"/>
    <property type="evidence" value="ECO:0007669"/>
    <property type="project" value="InterPro"/>
</dbReference>
<accession>A0A443S5L2</accession>
<evidence type="ECO:0000256" key="8">
    <source>
        <dbReference type="ARBA" id="ARBA00022989"/>
    </source>
</evidence>
<protein>
    <submittedName>
        <fullName evidence="14">Putative multidrug resistance-associated protein lethal(2)03659-like protein</fullName>
    </submittedName>
</protein>
<evidence type="ECO:0000256" key="10">
    <source>
        <dbReference type="SAM" id="MobiDB-lite"/>
    </source>
</evidence>
<keyword evidence="5" id="KW-0677">Repeat</keyword>
<feature type="region of interest" description="Disordered" evidence="10">
    <location>
        <begin position="221"/>
        <end position="256"/>
    </location>
</feature>
<dbReference type="InterPro" id="IPR044726">
    <property type="entry name" value="ABCC_6TM_D2"/>
</dbReference>
<dbReference type="InterPro" id="IPR003439">
    <property type="entry name" value="ABC_transporter-like_ATP-bd"/>
</dbReference>
<dbReference type="PANTHER" id="PTHR24223:SF456">
    <property type="entry name" value="MULTIDRUG RESISTANCE-ASSOCIATED PROTEIN LETHAL(2)03659"/>
    <property type="match status" value="1"/>
</dbReference>
<evidence type="ECO:0000256" key="9">
    <source>
        <dbReference type="ARBA" id="ARBA00023136"/>
    </source>
</evidence>
<dbReference type="SUPFAM" id="SSF90123">
    <property type="entry name" value="ABC transporter transmembrane region"/>
    <property type="match status" value="1"/>
</dbReference>
<dbReference type="FunFam" id="3.40.50.300:FF:000973">
    <property type="entry name" value="Multidrug resistance-associated protein 4"/>
    <property type="match status" value="1"/>
</dbReference>